<protein>
    <recommendedName>
        <fullName evidence="3">F-box domain-containing protein</fullName>
    </recommendedName>
</protein>
<dbReference type="AlphaFoldDB" id="A0A068S793"/>
<dbReference type="Gene3D" id="1.20.1280.50">
    <property type="match status" value="1"/>
</dbReference>
<dbReference type="SUPFAM" id="SSF81383">
    <property type="entry name" value="F-box domain"/>
    <property type="match status" value="1"/>
</dbReference>
<comment type="caution">
    <text evidence="1">The sequence shown here is derived from an EMBL/GenBank/DDBJ whole genome shotgun (WGS) entry which is preliminary data.</text>
</comment>
<accession>A0A068S793</accession>
<dbReference type="InterPro" id="IPR032675">
    <property type="entry name" value="LRR_dom_sf"/>
</dbReference>
<dbReference type="SUPFAM" id="SSF52047">
    <property type="entry name" value="RNI-like"/>
    <property type="match status" value="1"/>
</dbReference>
<reference evidence="1" key="1">
    <citation type="submission" date="2013-08" db="EMBL/GenBank/DDBJ databases">
        <title>Gene expansion shapes genome architecture in the human pathogen Lichtheimia corymbifera: an evolutionary genomics analysis in the ancient terrestrial Mucorales (Mucoromycotina).</title>
        <authorList>
            <person name="Schwartze V.U."/>
            <person name="Winter S."/>
            <person name="Shelest E."/>
            <person name="Marcet-Houben M."/>
            <person name="Horn F."/>
            <person name="Wehner S."/>
            <person name="Hoffmann K."/>
            <person name="Riege K."/>
            <person name="Sammeth M."/>
            <person name="Nowrousian M."/>
            <person name="Valiante V."/>
            <person name="Linde J."/>
            <person name="Jacobsen I.D."/>
            <person name="Marz M."/>
            <person name="Brakhage A.A."/>
            <person name="Gabaldon T."/>
            <person name="Bocker S."/>
            <person name="Voigt K."/>
        </authorList>
    </citation>
    <scope>NUCLEOTIDE SEQUENCE [LARGE SCALE GENOMIC DNA]</scope>
    <source>
        <strain evidence="1">FSU 9682</strain>
    </source>
</reference>
<evidence type="ECO:0008006" key="3">
    <source>
        <dbReference type="Google" id="ProtNLM"/>
    </source>
</evidence>
<name>A0A068S793_9FUNG</name>
<proteinExistence type="predicted"/>
<sequence length="538" mass="61984">MLTDRHDFTCVLTTDEIGGIFSYLTQHDCMACLQVSQRWRSLVPQYAQATFSDLRLDGRKDYRRHQSLIACLGPHVKSLVVDGCSDADALYALMELLRERGCQEGIESLELYKCYVPGDLALYLCHWTRLKYLTLSQMTHIIDTEAFYLSLITRCGSLTSFQLHCDFMMMCDTPTEPIPGADAMNLNMRHLSWKVFGGELEQPNDFQPLLLQCPNLVSLEGWLAADFDPIIFAWCPKLQHLRWVGQQPNRHYYQLPRNDQELLALDDNVDYQGMGQLRGLSMQHYHLLTFEDQHQLRYLELDVNQEQQPHAIQLLERNATTLQSLLLEIDGILLPIISCLRDCDIIHRLVSFVLFIRPSFSSSIDDNNDAPSRRSNAALPDLIHDLQKTVSQSTTLEWMALDLLDIFGDFSLEEQKRMLSMIGCIPHLKSIDIEEDTLDPEVLLALFQRAMSLQQVVVRCNHLDVTYEILEALVRLPNLKRLHLRAVGSISAKGVRRLASKKDMMWIVELLESDEQDHACFDDAKEIMKDRFSYYQKP</sequence>
<gene>
    <name evidence="1" type="ORF">LCOR_09126.1</name>
</gene>
<dbReference type="EMBL" id="CBTN010000055">
    <property type="protein sequence ID" value="CDH58258.1"/>
    <property type="molecule type" value="Genomic_DNA"/>
</dbReference>
<organism evidence="1 2">
    <name type="scientific">Lichtheimia corymbifera JMRC:FSU:9682</name>
    <dbReference type="NCBI Taxonomy" id="1263082"/>
    <lineage>
        <taxon>Eukaryota</taxon>
        <taxon>Fungi</taxon>
        <taxon>Fungi incertae sedis</taxon>
        <taxon>Mucoromycota</taxon>
        <taxon>Mucoromycotina</taxon>
        <taxon>Mucoromycetes</taxon>
        <taxon>Mucorales</taxon>
        <taxon>Lichtheimiaceae</taxon>
        <taxon>Lichtheimia</taxon>
    </lineage>
</organism>
<evidence type="ECO:0000313" key="1">
    <source>
        <dbReference type="EMBL" id="CDH58258.1"/>
    </source>
</evidence>
<dbReference type="Gene3D" id="3.80.10.10">
    <property type="entry name" value="Ribonuclease Inhibitor"/>
    <property type="match status" value="2"/>
</dbReference>
<dbReference type="VEuPathDB" id="FungiDB:LCOR_09126.1"/>
<keyword evidence="2" id="KW-1185">Reference proteome</keyword>
<dbReference type="OrthoDB" id="2274972at2759"/>
<evidence type="ECO:0000313" key="2">
    <source>
        <dbReference type="Proteomes" id="UP000027586"/>
    </source>
</evidence>
<dbReference type="InterPro" id="IPR036047">
    <property type="entry name" value="F-box-like_dom_sf"/>
</dbReference>
<dbReference type="Proteomes" id="UP000027586">
    <property type="component" value="Unassembled WGS sequence"/>
</dbReference>